<dbReference type="WBParaSite" id="L893_g17012.t1">
    <property type="protein sequence ID" value="L893_g17012.t1"/>
    <property type="gene ID" value="L893_g17012"/>
</dbReference>
<accession>A0A1I7YJI9</accession>
<dbReference type="InterPro" id="IPR014940">
    <property type="entry name" value="BAAT_C"/>
</dbReference>
<dbReference type="GO" id="GO:0006631">
    <property type="term" value="P:fatty acid metabolic process"/>
    <property type="evidence" value="ECO:0007669"/>
    <property type="project" value="TreeGrafter"/>
</dbReference>
<protein>
    <submittedName>
        <fullName evidence="3">BAAT_C domain-containing protein</fullName>
    </submittedName>
</protein>
<dbReference type="InterPro" id="IPR029058">
    <property type="entry name" value="AB_hydrolase_fold"/>
</dbReference>
<dbReference type="Proteomes" id="UP000095287">
    <property type="component" value="Unplaced"/>
</dbReference>
<evidence type="ECO:0000259" key="1">
    <source>
        <dbReference type="Pfam" id="PF08840"/>
    </source>
</evidence>
<dbReference type="GO" id="GO:0047617">
    <property type="term" value="F:fatty acyl-CoA hydrolase activity"/>
    <property type="evidence" value="ECO:0007669"/>
    <property type="project" value="TreeGrafter"/>
</dbReference>
<dbReference type="GO" id="GO:0006637">
    <property type="term" value="P:acyl-CoA metabolic process"/>
    <property type="evidence" value="ECO:0007669"/>
    <property type="project" value="TreeGrafter"/>
</dbReference>
<dbReference type="PANTHER" id="PTHR10824">
    <property type="entry name" value="ACYL-COENZYME A THIOESTERASE-RELATED"/>
    <property type="match status" value="1"/>
</dbReference>
<dbReference type="Gene3D" id="3.40.50.1820">
    <property type="entry name" value="alpha/beta hydrolase"/>
    <property type="match status" value="1"/>
</dbReference>
<sequence>MWDRILDEESDEVAKYRIPLDRAPQDVAFMIVTGELDETQPYKRINVELVERLKKAGRRVQAEWLSHSGHMLEPPHMPQVGVAYTPPSYWAQGGDQYLQCVEQRRLWPKMIAFLRETIPLESQEKAKL</sequence>
<dbReference type="AlphaFoldDB" id="A0A1I7YJI9"/>
<feature type="domain" description="BAAT/Acyl-CoA thioester hydrolase C-terminal" evidence="1">
    <location>
        <begin position="9"/>
        <end position="117"/>
    </location>
</feature>
<organism evidence="2 3">
    <name type="scientific">Steinernema glaseri</name>
    <dbReference type="NCBI Taxonomy" id="37863"/>
    <lineage>
        <taxon>Eukaryota</taxon>
        <taxon>Metazoa</taxon>
        <taxon>Ecdysozoa</taxon>
        <taxon>Nematoda</taxon>
        <taxon>Chromadorea</taxon>
        <taxon>Rhabditida</taxon>
        <taxon>Tylenchina</taxon>
        <taxon>Panagrolaimomorpha</taxon>
        <taxon>Strongyloidoidea</taxon>
        <taxon>Steinernematidae</taxon>
        <taxon>Steinernema</taxon>
    </lineage>
</organism>
<evidence type="ECO:0000313" key="3">
    <source>
        <dbReference type="WBParaSite" id="L893_g17012.t1"/>
    </source>
</evidence>
<keyword evidence="2" id="KW-1185">Reference proteome</keyword>
<reference evidence="3" key="1">
    <citation type="submission" date="2016-11" db="UniProtKB">
        <authorList>
            <consortium name="WormBaseParasite"/>
        </authorList>
    </citation>
    <scope>IDENTIFICATION</scope>
</reference>
<name>A0A1I7YJI9_9BILA</name>
<dbReference type="SUPFAM" id="SSF53474">
    <property type="entry name" value="alpha/beta-Hydrolases"/>
    <property type="match status" value="1"/>
</dbReference>
<dbReference type="Pfam" id="PF08840">
    <property type="entry name" value="BAAT_C"/>
    <property type="match status" value="1"/>
</dbReference>
<evidence type="ECO:0000313" key="2">
    <source>
        <dbReference type="Proteomes" id="UP000095287"/>
    </source>
</evidence>
<proteinExistence type="predicted"/>
<dbReference type="PANTHER" id="PTHR10824:SF4">
    <property type="entry name" value="ACYL-COENZYME A THIOESTERASE 1-LIKE"/>
    <property type="match status" value="1"/>
</dbReference>